<evidence type="ECO:0000256" key="1">
    <source>
        <dbReference type="SAM" id="Phobius"/>
    </source>
</evidence>
<proteinExistence type="predicted"/>
<reference evidence="2" key="1">
    <citation type="submission" date="2021-01" db="EMBL/GenBank/DDBJ databases">
        <authorList>
            <person name="Corre E."/>
            <person name="Pelletier E."/>
            <person name="Niang G."/>
            <person name="Scheremetjew M."/>
            <person name="Finn R."/>
            <person name="Kale V."/>
            <person name="Holt S."/>
            <person name="Cochrane G."/>
            <person name="Meng A."/>
            <person name="Brown T."/>
            <person name="Cohen L."/>
        </authorList>
    </citation>
    <scope>NUCLEOTIDE SEQUENCE</scope>
    <source>
        <strain evidence="2">CCMP 2712</strain>
    </source>
</reference>
<feature type="transmembrane region" description="Helical" evidence="1">
    <location>
        <begin position="125"/>
        <end position="149"/>
    </location>
</feature>
<keyword evidence="1" id="KW-0472">Membrane</keyword>
<gene>
    <name evidence="2" type="ORF">GTHE00462_LOCUS34695</name>
    <name evidence="3" type="ORF">GTHE00462_LOCUS34696</name>
</gene>
<evidence type="ECO:0000313" key="2">
    <source>
        <dbReference type="EMBL" id="CAE2333511.1"/>
    </source>
</evidence>
<feature type="transmembrane region" description="Helical" evidence="1">
    <location>
        <begin position="21"/>
        <end position="43"/>
    </location>
</feature>
<sequence>MTSKAAAGKRARGINFDQVCRLHGCFMVFYGLVVFLSCVAEQYESLSWLTNAGLRLNLLYSSASGKDPHVNAVYRILALCMAAIGMYELKIPELDERYKNYFSKAFVLYLLPCGLCFFYDASQPYAGPMAIATAIVPTFFGLAGAYTLINNCRRRAFNIDEEKLASVN</sequence>
<dbReference type="EMBL" id="HBKN01044304">
    <property type="protein sequence ID" value="CAE2333512.1"/>
    <property type="molecule type" value="Transcribed_RNA"/>
</dbReference>
<dbReference type="EMBL" id="HBKN01044303">
    <property type="protein sequence ID" value="CAE2333511.1"/>
    <property type="molecule type" value="Transcribed_RNA"/>
</dbReference>
<feature type="transmembrane region" description="Helical" evidence="1">
    <location>
        <begin position="101"/>
        <end position="119"/>
    </location>
</feature>
<evidence type="ECO:0000313" key="3">
    <source>
        <dbReference type="EMBL" id="CAE2333512.1"/>
    </source>
</evidence>
<protein>
    <submittedName>
        <fullName evidence="2">Uncharacterized protein</fullName>
    </submittedName>
</protein>
<feature type="transmembrane region" description="Helical" evidence="1">
    <location>
        <begin position="72"/>
        <end position="89"/>
    </location>
</feature>
<dbReference type="AlphaFoldDB" id="A0A6U6CZC0"/>
<keyword evidence="1" id="KW-1133">Transmembrane helix</keyword>
<organism evidence="2">
    <name type="scientific">Guillardia theta</name>
    <name type="common">Cryptophyte</name>
    <name type="synonym">Cryptomonas phi</name>
    <dbReference type="NCBI Taxonomy" id="55529"/>
    <lineage>
        <taxon>Eukaryota</taxon>
        <taxon>Cryptophyceae</taxon>
        <taxon>Pyrenomonadales</taxon>
        <taxon>Geminigeraceae</taxon>
        <taxon>Guillardia</taxon>
    </lineage>
</organism>
<accession>A0A6U6CZC0</accession>
<keyword evidence="1" id="KW-0812">Transmembrane</keyword>
<name>A0A6U6CZC0_GUITH</name>